<keyword evidence="1" id="KW-0489">Methyltransferase</keyword>
<dbReference type="Proteomes" id="UP000008680">
    <property type="component" value="Chromosome"/>
</dbReference>
<reference evidence="1 2" key="1">
    <citation type="journal article" date="2010" name="PLoS ONE">
        <title>The genome sequence of the rumen methanogen Methanobrevibacter ruminantium reveals new possibilities for controlling ruminant methane emissions.</title>
        <authorList>
            <person name="Leahy S.C."/>
            <person name="Kelly W.J."/>
            <person name="Altermann E."/>
            <person name="Ronimus R.S."/>
            <person name="Yeoman C.J."/>
            <person name="Pacheco D.M."/>
            <person name="Li D."/>
            <person name="Kong Z."/>
            <person name="McTavish S."/>
            <person name="Sang C."/>
            <person name="Lambie S.C."/>
            <person name="Janssen P.H."/>
            <person name="Dey D."/>
            <person name="Attwood G.T."/>
        </authorList>
    </citation>
    <scope>NUCLEOTIDE SEQUENCE [LARGE SCALE GENOMIC DNA]</scope>
    <source>
        <strain evidence="2">ATCC 35063 / DSM 1093 / JCM 13430 / OCM 146 / M1</strain>
    </source>
</reference>
<dbReference type="PATRIC" id="fig|634498.28.peg.1522"/>
<keyword evidence="2" id="KW-1185">Reference proteome</keyword>
<dbReference type="RefSeq" id="WP_012956319.1">
    <property type="nucleotide sequence ID" value="NC_013790.1"/>
</dbReference>
<dbReference type="GeneID" id="8771173"/>
<dbReference type="InterPro" id="IPR029063">
    <property type="entry name" value="SAM-dependent_MTases_sf"/>
</dbReference>
<dbReference type="GO" id="GO:0032259">
    <property type="term" value="P:methylation"/>
    <property type="evidence" value="ECO:0007669"/>
    <property type="project" value="UniProtKB-KW"/>
</dbReference>
<name>D3E4A9_METRM</name>
<dbReference type="HOGENOM" id="CLU_123169_0_0_2"/>
<keyword evidence="1" id="KW-0808">Transferase</keyword>
<dbReference type="AlphaFoldDB" id="D3E4A9"/>
<dbReference type="SUPFAM" id="SSF53335">
    <property type="entry name" value="S-adenosyl-L-methionine-dependent methyltransferases"/>
    <property type="match status" value="1"/>
</dbReference>
<dbReference type="Pfam" id="PF13489">
    <property type="entry name" value="Methyltransf_23"/>
    <property type="match status" value="1"/>
</dbReference>
<accession>D3E4A9</accession>
<gene>
    <name evidence="1" type="ordered locus">mru_1520</name>
</gene>
<dbReference type="GO" id="GO:0008168">
    <property type="term" value="F:methyltransferase activity"/>
    <property type="evidence" value="ECO:0007669"/>
    <property type="project" value="UniProtKB-KW"/>
</dbReference>
<organism evidence="1 2">
    <name type="scientific">Methanobrevibacter ruminantium (strain ATCC 35063 / DSM 1093 / JCM 13430 / OCM 146 / M1)</name>
    <name type="common">Methanobacterium ruminantium</name>
    <dbReference type="NCBI Taxonomy" id="634498"/>
    <lineage>
        <taxon>Archaea</taxon>
        <taxon>Methanobacteriati</taxon>
        <taxon>Methanobacteriota</taxon>
        <taxon>Methanomada group</taxon>
        <taxon>Methanobacteria</taxon>
        <taxon>Methanobacteriales</taxon>
        <taxon>Methanobacteriaceae</taxon>
        <taxon>Methanobrevibacter</taxon>
    </lineage>
</organism>
<dbReference type="OrthoDB" id="71436at2157"/>
<sequence>MNSDKKITKESSILDIGCGNGNFLSQLKRGGYKNLTGIDLFIEEENILEGINLIQTSLEDYKPSEKFDLIVSNHAFEHMDNQLANLKCFENLIKDDGLILLRIPIKSEPIWKRYGVNWFQIDAPRHFFLHTLKSFEILCDKTDLKILDVIFDSGYAQFVFSENYQNDIAWGEDGWTDFRSNKKLIKKYKKETNFLNSQGQGDQCMFVLKKI</sequence>
<dbReference type="KEGG" id="mru:mru_1520"/>
<proteinExistence type="predicted"/>
<evidence type="ECO:0000313" key="2">
    <source>
        <dbReference type="Proteomes" id="UP000008680"/>
    </source>
</evidence>
<dbReference type="STRING" id="634498.mru_1520"/>
<protein>
    <submittedName>
        <fullName evidence="1">SAM-dependent methyltransferase</fullName>
    </submittedName>
</protein>
<evidence type="ECO:0000313" key="1">
    <source>
        <dbReference type="EMBL" id="ADC47370.1"/>
    </source>
</evidence>
<dbReference type="Gene3D" id="3.40.50.150">
    <property type="entry name" value="Vaccinia Virus protein VP39"/>
    <property type="match status" value="1"/>
</dbReference>
<dbReference type="EMBL" id="CP001719">
    <property type="protein sequence ID" value="ADC47370.1"/>
    <property type="molecule type" value="Genomic_DNA"/>
</dbReference>
<dbReference type="eggNOG" id="arCOG01773">
    <property type="taxonomic scope" value="Archaea"/>
</dbReference>
<dbReference type="PANTHER" id="PTHR43861">
    <property type="entry name" value="TRANS-ACONITATE 2-METHYLTRANSFERASE-RELATED"/>
    <property type="match status" value="1"/>
</dbReference>
<dbReference type="CDD" id="cd02440">
    <property type="entry name" value="AdoMet_MTases"/>
    <property type="match status" value="1"/>
</dbReference>